<evidence type="ECO:0000259" key="7">
    <source>
        <dbReference type="Pfam" id="PF14322"/>
    </source>
</evidence>
<dbReference type="InterPro" id="IPR033985">
    <property type="entry name" value="SusD-like_N"/>
</dbReference>
<organism evidence="8 9">
    <name type="scientific">Pontibacter burrus</name>
    <dbReference type="NCBI Taxonomy" id="2704466"/>
    <lineage>
        <taxon>Bacteria</taxon>
        <taxon>Pseudomonadati</taxon>
        <taxon>Bacteroidota</taxon>
        <taxon>Cytophagia</taxon>
        <taxon>Cytophagales</taxon>
        <taxon>Hymenobacteraceae</taxon>
        <taxon>Pontibacter</taxon>
    </lineage>
</organism>
<comment type="caution">
    <text evidence="8">The sequence shown here is derived from an EMBL/GenBank/DDBJ whole genome shotgun (WGS) entry which is preliminary data.</text>
</comment>
<keyword evidence="9" id="KW-1185">Reference proteome</keyword>
<comment type="subcellular location">
    <subcellularLocation>
        <location evidence="1">Cell outer membrane</location>
    </subcellularLocation>
</comment>
<dbReference type="AlphaFoldDB" id="A0A6B3LR70"/>
<dbReference type="SUPFAM" id="SSF48452">
    <property type="entry name" value="TPR-like"/>
    <property type="match status" value="1"/>
</dbReference>
<keyword evidence="4" id="KW-0472">Membrane</keyword>
<dbReference type="Proteomes" id="UP000474777">
    <property type="component" value="Unassembled WGS sequence"/>
</dbReference>
<feature type="domain" description="SusD-like N-terminal" evidence="7">
    <location>
        <begin position="107"/>
        <end position="237"/>
    </location>
</feature>
<keyword evidence="5" id="KW-0998">Cell outer membrane</keyword>
<dbReference type="EMBL" id="JAAGWD010000001">
    <property type="protein sequence ID" value="NEM96706.1"/>
    <property type="molecule type" value="Genomic_DNA"/>
</dbReference>
<dbReference type="CDD" id="cd08977">
    <property type="entry name" value="SusD"/>
    <property type="match status" value="1"/>
</dbReference>
<evidence type="ECO:0000256" key="5">
    <source>
        <dbReference type="ARBA" id="ARBA00023237"/>
    </source>
</evidence>
<evidence type="ECO:0000256" key="2">
    <source>
        <dbReference type="ARBA" id="ARBA00006275"/>
    </source>
</evidence>
<evidence type="ECO:0000256" key="4">
    <source>
        <dbReference type="ARBA" id="ARBA00023136"/>
    </source>
</evidence>
<comment type="similarity">
    <text evidence="2">Belongs to the SusD family.</text>
</comment>
<reference evidence="8 9" key="1">
    <citation type="submission" date="2020-02" db="EMBL/GenBank/DDBJ databases">
        <authorList>
            <person name="Kim M.K."/>
        </authorList>
    </citation>
    <scope>NUCLEOTIDE SEQUENCE [LARGE SCALE GENOMIC DNA]</scope>
    <source>
        <strain evidence="8 9">BT327</strain>
    </source>
</reference>
<dbReference type="InterPro" id="IPR012944">
    <property type="entry name" value="SusD_RagB_dom"/>
</dbReference>
<evidence type="ECO:0000256" key="3">
    <source>
        <dbReference type="ARBA" id="ARBA00022729"/>
    </source>
</evidence>
<keyword evidence="3" id="KW-0732">Signal</keyword>
<dbReference type="RefSeq" id="WP_163912336.1">
    <property type="nucleotide sequence ID" value="NZ_JAAGWD010000001.1"/>
</dbReference>
<dbReference type="Gene3D" id="1.25.40.390">
    <property type="match status" value="1"/>
</dbReference>
<protein>
    <submittedName>
        <fullName evidence="8">RagB/SusD family nutrient uptake outer membrane protein</fullName>
    </submittedName>
</protein>
<dbReference type="GO" id="GO:0009279">
    <property type="term" value="C:cell outer membrane"/>
    <property type="evidence" value="ECO:0007669"/>
    <property type="project" value="UniProtKB-SubCell"/>
</dbReference>
<proteinExistence type="inferred from homology"/>
<sequence length="488" mass="54007">MKNIFKKALPLALAVVVLTGCEKEYLDTSPASQVPNEQVFATTAGATVALNGIYRSMWTSWDGNHDTFGQKGLDVTMDMMGTDVLTPSRGYGWFVNDYNHNSISTATATSKSGWAWRYYYRVINNSNLIIANIDKATGDPARKEYIKGNALALRAHSYFYLINLFQHTYKGHENAPGVPLYTEPTTVGKGRGTVQEVYNQIIADLTEAERLLEGKTKDHVSHINAATAKGIHARVALQMEDYPKAAQKAREARQGYTPMTAANYQAGFGRPNSEWMWGLEIPNDQATIYASFFSHMANTAAGYAGLGSQKIVLKDLYDAMSATDARKALVFAPVADNKGTYPNYSSLKFRLPVTGSWAADYVMMRAGEMYLIEAEALARTGDAQAATVLETFIKTRDANYTIPTTRTLLEEILLQRRIELWGEGFSLLDLKRLNKKLVRPTGSPANGLHLASLAVVTERDITDPKILFRIPQDEIDTNDEIDAADQNP</sequence>
<feature type="domain" description="RagB/SusD" evidence="6">
    <location>
        <begin position="359"/>
        <end position="488"/>
    </location>
</feature>
<evidence type="ECO:0000313" key="9">
    <source>
        <dbReference type="Proteomes" id="UP000474777"/>
    </source>
</evidence>
<evidence type="ECO:0000259" key="6">
    <source>
        <dbReference type="Pfam" id="PF07980"/>
    </source>
</evidence>
<evidence type="ECO:0000313" key="8">
    <source>
        <dbReference type="EMBL" id="NEM96706.1"/>
    </source>
</evidence>
<accession>A0A6B3LR70</accession>
<dbReference type="Pfam" id="PF07980">
    <property type="entry name" value="SusD_RagB"/>
    <property type="match status" value="1"/>
</dbReference>
<name>A0A6B3LR70_9BACT</name>
<dbReference type="Pfam" id="PF14322">
    <property type="entry name" value="SusD-like_3"/>
    <property type="match status" value="1"/>
</dbReference>
<dbReference type="InterPro" id="IPR011990">
    <property type="entry name" value="TPR-like_helical_dom_sf"/>
</dbReference>
<gene>
    <name evidence="8" type="ORF">GXP69_03275</name>
</gene>
<evidence type="ECO:0000256" key="1">
    <source>
        <dbReference type="ARBA" id="ARBA00004442"/>
    </source>
</evidence>
<dbReference type="PROSITE" id="PS51257">
    <property type="entry name" value="PROKAR_LIPOPROTEIN"/>
    <property type="match status" value="1"/>
</dbReference>